<feature type="domain" description="Histidine kinase/HSP90-like ATPase" evidence="11">
    <location>
        <begin position="584"/>
        <end position="676"/>
    </location>
</feature>
<dbReference type="Proteomes" id="UP001501414">
    <property type="component" value="Unassembled WGS sequence"/>
</dbReference>
<evidence type="ECO:0000256" key="3">
    <source>
        <dbReference type="ARBA" id="ARBA00022553"/>
    </source>
</evidence>
<comment type="catalytic activity">
    <reaction evidence="1">
        <text>ATP + protein L-histidine = ADP + protein N-phospho-L-histidine.</text>
        <dbReference type="EC" id="2.7.13.3"/>
    </reaction>
</comment>
<dbReference type="EMBL" id="BAAAJK010000048">
    <property type="protein sequence ID" value="GAA1399717.1"/>
    <property type="molecule type" value="Genomic_DNA"/>
</dbReference>
<keyword evidence="13" id="KW-1185">Reference proteome</keyword>
<feature type="transmembrane region" description="Helical" evidence="10">
    <location>
        <begin position="71"/>
        <end position="93"/>
    </location>
</feature>
<keyword evidence="10" id="KW-0812">Transmembrane</keyword>
<comment type="caution">
    <text evidence="12">The sequence shown here is derived from an EMBL/GenBank/DDBJ whole genome shotgun (WGS) entry which is preliminary data.</text>
</comment>
<keyword evidence="5" id="KW-0547">Nucleotide-binding</keyword>
<feature type="transmembrane region" description="Helical" evidence="10">
    <location>
        <begin position="226"/>
        <end position="245"/>
    </location>
</feature>
<dbReference type="PANTHER" id="PTHR24421:SF10">
    <property type="entry name" value="NITRATE_NITRITE SENSOR PROTEIN NARQ"/>
    <property type="match status" value="1"/>
</dbReference>
<evidence type="ECO:0000256" key="8">
    <source>
        <dbReference type="ARBA" id="ARBA00023012"/>
    </source>
</evidence>
<keyword evidence="10" id="KW-1133">Transmembrane helix</keyword>
<name>A0ABP4IV76_9PSEU</name>
<evidence type="ECO:0000313" key="13">
    <source>
        <dbReference type="Proteomes" id="UP001501414"/>
    </source>
</evidence>
<dbReference type="SMART" id="SM00387">
    <property type="entry name" value="HATPase_c"/>
    <property type="match status" value="1"/>
</dbReference>
<evidence type="ECO:0000256" key="6">
    <source>
        <dbReference type="ARBA" id="ARBA00022777"/>
    </source>
</evidence>
<feature type="region of interest" description="Disordered" evidence="9">
    <location>
        <begin position="660"/>
        <end position="681"/>
    </location>
</feature>
<dbReference type="RefSeq" id="WP_344027931.1">
    <property type="nucleotide sequence ID" value="NZ_BAAAJK010000048.1"/>
</dbReference>
<organism evidence="12 13">
    <name type="scientific">Pseudonocardia kongjuensis</name>
    <dbReference type="NCBI Taxonomy" id="102227"/>
    <lineage>
        <taxon>Bacteria</taxon>
        <taxon>Bacillati</taxon>
        <taxon>Actinomycetota</taxon>
        <taxon>Actinomycetes</taxon>
        <taxon>Pseudonocardiales</taxon>
        <taxon>Pseudonocardiaceae</taxon>
        <taxon>Pseudonocardia</taxon>
    </lineage>
</organism>
<feature type="transmembrane region" description="Helical" evidence="10">
    <location>
        <begin position="40"/>
        <end position="59"/>
    </location>
</feature>
<dbReference type="InterPro" id="IPR036890">
    <property type="entry name" value="HATPase_C_sf"/>
</dbReference>
<accession>A0ABP4IV76</accession>
<dbReference type="PANTHER" id="PTHR24421">
    <property type="entry name" value="NITRATE/NITRITE SENSOR PROTEIN NARX-RELATED"/>
    <property type="match status" value="1"/>
</dbReference>
<keyword evidence="10" id="KW-0472">Membrane</keyword>
<dbReference type="Pfam" id="PF07730">
    <property type="entry name" value="HisKA_3"/>
    <property type="match status" value="1"/>
</dbReference>
<dbReference type="InterPro" id="IPR050482">
    <property type="entry name" value="Sensor_HK_TwoCompSys"/>
</dbReference>
<evidence type="ECO:0000256" key="5">
    <source>
        <dbReference type="ARBA" id="ARBA00022741"/>
    </source>
</evidence>
<protein>
    <recommendedName>
        <fullName evidence="2">histidine kinase</fullName>
        <ecNumber evidence="2">2.7.13.3</ecNumber>
    </recommendedName>
</protein>
<feature type="transmembrane region" description="Helical" evidence="10">
    <location>
        <begin position="7"/>
        <end position="28"/>
    </location>
</feature>
<dbReference type="InterPro" id="IPR003594">
    <property type="entry name" value="HATPase_dom"/>
</dbReference>
<evidence type="ECO:0000256" key="1">
    <source>
        <dbReference type="ARBA" id="ARBA00000085"/>
    </source>
</evidence>
<dbReference type="InterPro" id="IPR011712">
    <property type="entry name" value="Sig_transdc_His_kin_sub3_dim/P"/>
</dbReference>
<dbReference type="Gene3D" id="3.30.565.10">
    <property type="entry name" value="Histidine kinase-like ATPase, C-terminal domain"/>
    <property type="match status" value="1"/>
</dbReference>
<evidence type="ECO:0000256" key="4">
    <source>
        <dbReference type="ARBA" id="ARBA00022679"/>
    </source>
</evidence>
<evidence type="ECO:0000313" key="12">
    <source>
        <dbReference type="EMBL" id="GAA1399717.1"/>
    </source>
</evidence>
<keyword evidence="8" id="KW-0902">Two-component regulatory system</keyword>
<evidence type="ECO:0000256" key="2">
    <source>
        <dbReference type="ARBA" id="ARBA00012438"/>
    </source>
</evidence>
<feature type="transmembrane region" description="Helical" evidence="10">
    <location>
        <begin position="317"/>
        <end position="336"/>
    </location>
</feature>
<feature type="transmembrane region" description="Helical" evidence="10">
    <location>
        <begin position="251"/>
        <end position="270"/>
    </location>
</feature>
<proteinExistence type="predicted"/>
<keyword evidence="7" id="KW-0067">ATP-binding</keyword>
<feature type="transmembrane region" description="Helical" evidence="10">
    <location>
        <begin position="282"/>
        <end position="305"/>
    </location>
</feature>
<evidence type="ECO:0000256" key="10">
    <source>
        <dbReference type="SAM" id="Phobius"/>
    </source>
</evidence>
<feature type="transmembrane region" description="Helical" evidence="10">
    <location>
        <begin position="189"/>
        <end position="214"/>
    </location>
</feature>
<dbReference type="Pfam" id="PF02518">
    <property type="entry name" value="HATPase_c"/>
    <property type="match status" value="1"/>
</dbReference>
<evidence type="ECO:0000256" key="7">
    <source>
        <dbReference type="ARBA" id="ARBA00022840"/>
    </source>
</evidence>
<keyword evidence="6" id="KW-0418">Kinase</keyword>
<gene>
    <name evidence="12" type="ORF">GCM10009613_55780</name>
</gene>
<feature type="transmembrane region" description="Helical" evidence="10">
    <location>
        <begin position="156"/>
        <end position="177"/>
    </location>
</feature>
<dbReference type="EC" id="2.7.13.3" evidence="2"/>
<dbReference type="SUPFAM" id="SSF55874">
    <property type="entry name" value="ATPase domain of HSP90 chaperone/DNA topoisomerase II/histidine kinase"/>
    <property type="match status" value="1"/>
</dbReference>
<sequence length="681" mass="70525">MTPHRRLPTVLAVTGTVVVLVALATLLARGRGAEVLYGLFFWHNGPSAVVLLWTGRFVLSRRPGHGSGVVLMTIGWIHAVHTVLAAVADAALVRAGLSEPLTVALTDGILAVTLPLSATVPLNAMNWFWVPAAVLTAVALPALFPDGRLAGRTGRVAAVAGTLGAGLLVAASAWDAWPTATWAVADRPAGIGLLLALGGAAVLVGAAAALAGLAGRWRRADPAQRGPYRVIGVVLVLFALVGVLTHPWRALWIPAMLVLINLLVVCYGVAAARYRLHEMEPVLGRTAVAVALSVLVAVVYLAVVVGGGGLLGRLGGAAPDGALPVLAGAALVALLVEPVRRYTRRVTDRLLYRRDTDRLGVMSRLAARASGTASLPEVLHDVANLLVRSTGAARAEVWLDGARVAGSGTAPARPAELRVPIEAGDELLGELRLLAVARADLVRDAPSLLDDVARALGPVVRTARLADELQERLTELAESRRRLVEAHDAARRGIERDLHDGAQARLVALRMRIGALHAGTGDPRLAELGSEVDAVVRSLRDLARGLHPPLLDELGVAAALRAATRTLPVPVTVGGTGFGRRARAVETAVYFSCLEAVHNAVRHGSPSRIAIELTGGPDGPAFTVTDDGGGFGPGPAGPGTGLTNIADRVAALGGRVRIDGGAGAGTRVEGTLPDQPEVAER</sequence>
<keyword evidence="3" id="KW-0597">Phosphoprotein</keyword>
<feature type="transmembrane region" description="Helical" evidence="10">
    <location>
        <begin position="124"/>
        <end position="144"/>
    </location>
</feature>
<evidence type="ECO:0000259" key="11">
    <source>
        <dbReference type="SMART" id="SM00387"/>
    </source>
</evidence>
<evidence type="ECO:0000256" key="9">
    <source>
        <dbReference type="SAM" id="MobiDB-lite"/>
    </source>
</evidence>
<keyword evidence="4" id="KW-0808">Transferase</keyword>
<reference evidence="13" key="1">
    <citation type="journal article" date="2019" name="Int. J. Syst. Evol. Microbiol.">
        <title>The Global Catalogue of Microorganisms (GCM) 10K type strain sequencing project: providing services to taxonomists for standard genome sequencing and annotation.</title>
        <authorList>
            <consortium name="The Broad Institute Genomics Platform"/>
            <consortium name="The Broad Institute Genome Sequencing Center for Infectious Disease"/>
            <person name="Wu L."/>
            <person name="Ma J."/>
        </authorList>
    </citation>
    <scope>NUCLEOTIDE SEQUENCE [LARGE SCALE GENOMIC DNA]</scope>
    <source>
        <strain evidence="13">JCM 11896</strain>
    </source>
</reference>